<dbReference type="InterPro" id="IPR006944">
    <property type="entry name" value="Phage/GTA_portal"/>
</dbReference>
<dbReference type="RefSeq" id="WP_141312951.1">
    <property type="nucleotide sequence ID" value="NZ_BJNN01000127.1"/>
</dbReference>
<dbReference type="Proteomes" id="UP000319478">
    <property type="component" value="Unassembled WGS sequence"/>
</dbReference>
<sequence>MQEAWNRAQATIVNAGRTPVIPGDVDYVNLATSPAELQLLEAREQITKEIARMYKVPGHKLGFNETDKAANMEQQERAYISDALETITRQLEEQLDIKMLFDSEIGKLRFKFDFSKVISADQLQRYQSYAIGITNGFLNRDEVRELEGYAPIPDGEGEEFLTPTYTAKQDGTGSLNTTGETDGEN</sequence>
<feature type="region of interest" description="Disordered" evidence="1">
    <location>
        <begin position="151"/>
        <end position="185"/>
    </location>
</feature>
<feature type="compositionally biased region" description="Polar residues" evidence="1">
    <location>
        <begin position="163"/>
        <end position="185"/>
    </location>
</feature>
<evidence type="ECO:0000313" key="3">
    <source>
        <dbReference type="Proteomes" id="UP000319478"/>
    </source>
</evidence>
<dbReference type="InterPro" id="IPR006427">
    <property type="entry name" value="Portal_HK97"/>
</dbReference>
<evidence type="ECO:0000256" key="1">
    <source>
        <dbReference type="SAM" id="MobiDB-lite"/>
    </source>
</evidence>
<protein>
    <recommendedName>
        <fullName evidence="4">Portal protein</fullName>
    </recommendedName>
</protein>
<organism evidence="2 3">
    <name type="scientific">Novacetimonas hansenii</name>
    <name type="common">Komagataeibacter hansenii</name>
    <dbReference type="NCBI Taxonomy" id="436"/>
    <lineage>
        <taxon>Bacteria</taxon>
        <taxon>Pseudomonadati</taxon>
        <taxon>Pseudomonadota</taxon>
        <taxon>Alphaproteobacteria</taxon>
        <taxon>Acetobacterales</taxon>
        <taxon>Acetobacteraceae</taxon>
        <taxon>Novacetimonas</taxon>
    </lineage>
</organism>
<name>A0ABQ0SH60_NOVHA</name>
<comment type="caution">
    <text evidence="2">The sequence shown here is derived from an EMBL/GenBank/DDBJ whole genome shotgun (WGS) entry which is preliminary data.</text>
</comment>
<keyword evidence="3" id="KW-1185">Reference proteome</keyword>
<dbReference type="EMBL" id="BJNN01000127">
    <property type="protein sequence ID" value="GEC64626.1"/>
    <property type="molecule type" value="Genomic_DNA"/>
</dbReference>
<gene>
    <name evidence="2" type="ORF">GHA01_24750</name>
</gene>
<proteinExistence type="predicted"/>
<evidence type="ECO:0000313" key="2">
    <source>
        <dbReference type="EMBL" id="GEC64626.1"/>
    </source>
</evidence>
<evidence type="ECO:0008006" key="4">
    <source>
        <dbReference type="Google" id="ProtNLM"/>
    </source>
</evidence>
<accession>A0ABQ0SH60</accession>
<reference evidence="2 3" key="1">
    <citation type="submission" date="2019-06" db="EMBL/GenBank/DDBJ databases">
        <title>Whole genome shotgun sequence of Komagataeibacter hansenii NBRC 14820.</title>
        <authorList>
            <person name="Hosoyama A."/>
            <person name="Uohara A."/>
            <person name="Ohji S."/>
            <person name="Ichikawa N."/>
        </authorList>
    </citation>
    <scope>NUCLEOTIDE SEQUENCE [LARGE SCALE GENOMIC DNA]</scope>
    <source>
        <strain evidence="2 3">NBRC 14820</strain>
    </source>
</reference>
<dbReference type="Pfam" id="PF04860">
    <property type="entry name" value="Phage_portal"/>
    <property type="match status" value="1"/>
</dbReference>
<dbReference type="NCBIfam" id="TIGR01537">
    <property type="entry name" value="portal_HK97"/>
    <property type="match status" value="1"/>
</dbReference>